<protein>
    <submittedName>
        <fullName evidence="2">GNAT family N-acetyltransferase</fullName>
        <ecNumber evidence="2">2.3.1.-</ecNumber>
    </submittedName>
</protein>
<reference evidence="2 3" key="1">
    <citation type="submission" date="2024-08" db="EMBL/GenBank/DDBJ databases">
        <title>Whole-genome sequencing of halo(alkali)philic microorganisms from hypersaline lakes.</title>
        <authorList>
            <person name="Sorokin D.Y."/>
            <person name="Merkel A.Y."/>
            <person name="Messina E."/>
            <person name="Yakimov M."/>
        </authorList>
    </citation>
    <scope>NUCLEOTIDE SEQUENCE [LARGE SCALE GENOMIC DNA]</scope>
    <source>
        <strain evidence="2 3">AB-hyl4</strain>
    </source>
</reference>
<dbReference type="EMBL" id="JBGUBD010000003">
    <property type="protein sequence ID" value="MFA9477763.1"/>
    <property type="molecule type" value="Genomic_DNA"/>
</dbReference>
<dbReference type="Gene3D" id="3.40.630.30">
    <property type="match status" value="1"/>
</dbReference>
<dbReference type="InterPro" id="IPR016181">
    <property type="entry name" value="Acyl_CoA_acyltransferase"/>
</dbReference>
<proteinExistence type="predicted"/>
<keyword evidence="3" id="KW-1185">Reference proteome</keyword>
<name>A0ABV4U2F2_9BACT</name>
<dbReference type="GO" id="GO:0016746">
    <property type="term" value="F:acyltransferase activity"/>
    <property type="evidence" value="ECO:0007669"/>
    <property type="project" value="UniProtKB-KW"/>
</dbReference>
<dbReference type="PANTHER" id="PTHR37817">
    <property type="entry name" value="N-ACETYLTRANSFERASE EIS"/>
    <property type="match status" value="1"/>
</dbReference>
<dbReference type="CDD" id="cd04301">
    <property type="entry name" value="NAT_SF"/>
    <property type="match status" value="1"/>
</dbReference>
<sequence length="381" mass="43031">MPDAIEQLQPSDYDQLINHLDEAYGRDPATSFRDRLPAISTTPGEHDTHCRYVIRRDGRIAASVGVYSYDVHLAGEVLRMAGIGTVATSPMYRQQGLMSQLMSHVADLLPQQGYDLAWLVGQRHRYRHFGWEVAGCEYHYELTRKNVTPGLASHPPADIQLQSLDSAGGLPAPLLVLRRTRRCRVERLTSPPVDRYRTLIAMDRNRQPVGYLLFSSDESAVVEVVGREPETEYDMLRLALEASGQDRINIRLPPFLSPVHHMLAQNVAYPILRSSGNWRIYDWHKTVHALLNVRHRMQPLMQGQVVIEVPEAARLRLTADDTGARTERTDAPADFTADPLTMTRLLFGHLPPMLTTALPPAARVLEAWCPLPIHMPHIERC</sequence>
<dbReference type="Pfam" id="PF13527">
    <property type="entry name" value="Acetyltransf_9"/>
    <property type="match status" value="1"/>
</dbReference>
<dbReference type="PROSITE" id="PS51186">
    <property type="entry name" value="GNAT"/>
    <property type="match status" value="1"/>
</dbReference>
<dbReference type="InterPro" id="IPR000182">
    <property type="entry name" value="GNAT_dom"/>
</dbReference>
<comment type="caution">
    <text evidence="2">The sequence shown here is derived from an EMBL/GenBank/DDBJ whole genome shotgun (WGS) entry which is preliminary data.</text>
</comment>
<dbReference type="RefSeq" id="WP_425344688.1">
    <property type="nucleotide sequence ID" value="NZ_JBGUBD010000003.1"/>
</dbReference>
<dbReference type="PANTHER" id="PTHR37817:SF1">
    <property type="entry name" value="N-ACETYLTRANSFERASE EIS"/>
    <property type="match status" value="1"/>
</dbReference>
<evidence type="ECO:0000259" key="1">
    <source>
        <dbReference type="PROSITE" id="PS51186"/>
    </source>
</evidence>
<evidence type="ECO:0000313" key="3">
    <source>
        <dbReference type="Proteomes" id="UP001575105"/>
    </source>
</evidence>
<keyword evidence="2" id="KW-0012">Acyltransferase</keyword>
<feature type="domain" description="N-acetyltransferase" evidence="1">
    <location>
        <begin position="3"/>
        <end position="148"/>
    </location>
</feature>
<accession>A0ABV4U2F2</accession>
<dbReference type="SUPFAM" id="SSF55729">
    <property type="entry name" value="Acyl-CoA N-acyltransferases (Nat)"/>
    <property type="match status" value="1"/>
</dbReference>
<dbReference type="InterPro" id="IPR051554">
    <property type="entry name" value="Acetyltransferase_Eis"/>
</dbReference>
<gene>
    <name evidence="2" type="ORF">ACERK3_05580</name>
</gene>
<evidence type="ECO:0000313" key="2">
    <source>
        <dbReference type="EMBL" id="MFA9477763.1"/>
    </source>
</evidence>
<keyword evidence="2" id="KW-0808">Transferase</keyword>
<dbReference type="EC" id="2.3.1.-" evidence="2"/>
<organism evidence="2 3">
    <name type="scientific">Natronomicrosphaera hydrolytica</name>
    <dbReference type="NCBI Taxonomy" id="3242702"/>
    <lineage>
        <taxon>Bacteria</taxon>
        <taxon>Pseudomonadati</taxon>
        <taxon>Planctomycetota</taxon>
        <taxon>Phycisphaerae</taxon>
        <taxon>Phycisphaerales</taxon>
        <taxon>Phycisphaeraceae</taxon>
        <taxon>Natronomicrosphaera</taxon>
    </lineage>
</organism>
<dbReference type="Proteomes" id="UP001575105">
    <property type="component" value="Unassembled WGS sequence"/>
</dbReference>